<sequence>MCRKQGRYEPATAVDHIIPHKLEQALISKDPIKIKKAQKLFWDSSNYQGLCSTHHSSTKQRIENRGVEIGCDVNGMPYGGHWVDGKK</sequence>
<protein>
    <recommendedName>
        <fullName evidence="3">HNH endonuclease</fullName>
    </recommendedName>
</protein>
<name>A0A1C4BXF2_9GAMM</name>
<organism evidence="1 2">
    <name type="scientific">Gilliamella intestini</name>
    <dbReference type="NCBI Taxonomy" id="1798183"/>
    <lineage>
        <taxon>Bacteria</taxon>
        <taxon>Pseudomonadati</taxon>
        <taxon>Pseudomonadota</taxon>
        <taxon>Gammaproteobacteria</taxon>
        <taxon>Orbales</taxon>
        <taxon>Orbaceae</taxon>
        <taxon>Gilliamella</taxon>
    </lineage>
</organism>
<accession>A0A1C4BXF2</accession>
<evidence type="ECO:0000313" key="1">
    <source>
        <dbReference type="EMBL" id="SCC11424.1"/>
    </source>
</evidence>
<reference evidence="2" key="1">
    <citation type="submission" date="2016-08" db="EMBL/GenBank/DDBJ databases">
        <authorList>
            <person name="Varghese N."/>
            <person name="Submissions Spin"/>
        </authorList>
    </citation>
    <scope>NUCLEOTIDE SEQUENCE [LARGE SCALE GENOMIC DNA]</scope>
    <source>
        <strain evidence="2">R-53144</strain>
    </source>
</reference>
<dbReference type="AlphaFoldDB" id="A0A1C4BXF2"/>
<proteinExistence type="predicted"/>
<dbReference type="Proteomes" id="UP000199698">
    <property type="component" value="Unassembled WGS sequence"/>
</dbReference>
<dbReference type="STRING" id="1798183.GA0061080_102625"/>
<gene>
    <name evidence="1" type="ORF">GA0061080_102625</name>
</gene>
<evidence type="ECO:0008006" key="3">
    <source>
        <dbReference type="Google" id="ProtNLM"/>
    </source>
</evidence>
<evidence type="ECO:0000313" key="2">
    <source>
        <dbReference type="Proteomes" id="UP000199698"/>
    </source>
</evidence>
<dbReference type="EMBL" id="FMBA01000026">
    <property type="protein sequence ID" value="SCC11424.1"/>
    <property type="molecule type" value="Genomic_DNA"/>
</dbReference>
<keyword evidence="2" id="KW-1185">Reference proteome</keyword>